<dbReference type="PROSITE" id="PS51257">
    <property type="entry name" value="PROKAR_LIPOPROTEIN"/>
    <property type="match status" value="1"/>
</dbReference>
<keyword evidence="1" id="KW-0732">Signal</keyword>
<dbReference type="EMBL" id="FQXQ01000006">
    <property type="protein sequence ID" value="SHH89539.1"/>
    <property type="molecule type" value="Genomic_DNA"/>
</dbReference>
<organism evidence="2 3">
    <name type="scientific">Wenyingzhuangia marina</name>
    <dbReference type="NCBI Taxonomy" id="1195760"/>
    <lineage>
        <taxon>Bacteria</taxon>
        <taxon>Pseudomonadati</taxon>
        <taxon>Bacteroidota</taxon>
        <taxon>Flavobacteriia</taxon>
        <taxon>Flavobacteriales</taxon>
        <taxon>Flavobacteriaceae</taxon>
        <taxon>Wenyingzhuangia</taxon>
    </lineage>
</organism>
<feature type="signal peptide" evidence="1">
    <location>
        <begin position="1"/>
        <end position="28"/>
    </location>
</feature>
<accession>A0A1M5WPW4</accession>
<dbReference type="AlphaFoldDB" id="A0A1M5WPW4"/>
<evidence type="ECO:0000313" key="3">
    <source>
        <dbReference type="Proteomes" id="UP000184109"/>
    </source>
</evidence>
<dbReference type="SUPFAM" id="SSF101908">
    <property type="entry name" value="Putative isomerase YbhE"/>
    <property type="match status" value="1"/>
</dbReference>
<protein>
    <submittedName>
        <fullName evidence="2">Uncharacterized protein</fullName>
    </submittedName>
</protein>
<dbReference type="RefSeq" id="WP_229743001.1">
    <property type="nucleotide sequence ID" value="NZ_BMEN01000005.1"/>
</dbReference>
<dbReference type="STRING" id="1195760.SAMN05444281_2568"/>
<feature type="chain" id="PRO_5009914738" evidence="1">
    <location>
        <begin position="29"/>
        <end position="351"/>
    </location>
</feature>
<gene>
    <name evidence="2" type="ORF">SAMN05444281_2568</name>
</gene>
<evidence type="ECO:0000256" key="1">
    <source>
        <dbReference type="SAM" id="SignalP"/>
    </source>
</evidence>
<reference evidence="3" key="1">
    <citation type="submission" date="2016-11" db="EMBL/GenBank/DDBJ databases">
        <authorList>
            <person name="Varghese N."/>
            <person name="Submissions S."/>
        </authorList>
    </citation>
    <scope>NUCLEOTIDE SEQUENCE [LARGE SCALE GENOMIC DNA]</scope>
    <source>
        <strain evidence="3">DSM 100572</strain>
    </source>
</reference>
<keyword evidence="3" id="KW-1185">Reference proteome</keyword>
<dbReference type="Proteomes" id="UP000184109">
    <property type="component" value="Unassembled WGS sequence"/>
</dbReference>
<sequence>MKFKNVMKKSNSKLVVAMAMVASTLAVSCNDNGDDNNLIMGDVKLSLFASNNSNGDITVYDVTSSQDISSKTLVTSSTAADGVYYDSESESVFQASRSGNSLEGFVNINSILGGTSISVGVTGSSDMMSPREVAVNGNLYVVADNADVDGDMNTPDGTLYIYEMTNGSFTLRNTVVTDFKLWGITFNGNDLYAVVDATNELAVFSNFLSNTTNTSISASKRIAIEGIVRTHGITYDVGSDVLVMTDIAMASNGQDDGGFHIIKDFSNKLNATENGGMISLANQTRVAGSNTMMGNPVDVAYDADSEIVYIAEAGNGGGRILAFNNIGSGGNISPMFNSDLMAASSVYLAKE</sequence>
<proteinExistence type="predicted"/>
<name>A0A1M5WPW4_9FLAO</name>
<evidence type="ECO:0000313" key="2">
    <source>
        <dbReference type="EMBL" id="SHH89539.1"/>
    </source>
</evidence>